<gene>
    <name evidence="1" type="ORF">MA16_Dca025420</name>
</gene>
<evidence type="ECO:0000313" key="1">
    <source>
        <dbReference type="EMBL" id="PKU85241.1"/>
    </source>
</evidence>
<reference evidence="1 2" key="2">
    <citation type="journal article" date="2017" name="Nature">
        <title>The Apostasia genome and the evolution of orchids.</title>
        <authorList>
            <person name="Zhang G.Q."/>
            <person name="Liu K.W."/>
            <person name="Li Z."/>
            <person name="Lohaus R."/>
            <person name="Hsiao Y.Y."/>
            <person name="Niu S.C."/>
            <person name="Wang J.Y."/>
            <person name="Lin Y.C."/>
            <person name="Xu Q."/>
            <person name="Chen L.J."/>
            <person name="Yoshida K."/>
            <person name="Fujiwara S."/>
            <person name="Wang Z.W."/>
            <person name="Zhang Y.Q."/>
            <person name="Mitsuda N."/>
            <person name="Wang M."/>
            <person name="Liu G.H."/>
            <person name="Pecoraro L."/>
            <person name="Huang H.X."/>
            <person name="Xiao X.J."/>
            <person name="Lin M."/>
            <person name="Wu X.Y."/>
            <person name="Wu W.L."/>
            <person name="Chen Y.Y."/>
            <person name="Chang S.B."/>
            <person name="Sakamoto S."/>
            <person name="Ohme-Takagi M."/>
            <person name="Yagi M."/>
            <person name="Zeng S.J."/>
            <person name="Shen C.Y."/>
            <person name="Yeh C.M."/>
            <person name="Luo Y.B."/>
            <person name="Tsai W.C."/>
            <person name="Van de Peer Y."/>
            <person name="Liu Z.J."/>
        </authorList>
    </citation>
    <scope>NUCLEOTIDE SEQUENCE [LARGE SCALE GENOMIC DNA]</scope>
    <source>
        <tissue evidence="1">The whole plant</tissue>
    </source>
</reference>
<proteinExistence type="predicted"/>
<dbReference type="AlphaFoldDB" id="A0A2I0XBG1"/>
<dbReference type="EMBL" id="KZ501979">
    <property type="protein sequence ID" value="PKU85241.1"/>
    <property type="molecule type" value="Genomic_DNA"/>
</dbReference>
<protein>
    <submittedName>
        <fullName evidence="1">Uncharacterized protein</fullName>
    </submittedName>
</protein>
<sequence length="80" mass="9432">MILTLLRGDVSNRIFKPCLARISVFGWGYEVLLLRFVEEMSALRHGRNLEKLLGYIEQYAHWCIEETDWKKSVQWRTGGC</sequence>
<dbReference type="Proteomes" id="UP000233837">
    <property type="component" value="Unassembled WGS sequence"/>
</dbReference>
<evidence type="ECO:0000313" key="2">
    <source>
        <dbReference type="Proteomes" id="UP000233837"/>
    </source>
</evidence>
<organism evidence="1 2">
    <name type="scientific">Dendrobium catenatum</name>
    <dbReference type="NCBI Taxonomy" id="906689"/>
    <lineage>
        <taxon>Eukaryota</taxon>
        <taxon>Viridiplantae</taxon>
        <taxon>Streptophyta</taxon>
        <taxon>Embryophyta</taxon>
        <taxon>Tracheophyta</taxon>
        <taxon>Spermatophyta</taxon>
        <taxon>Magnoliopsida</taxon>
        <taxon>Liliopsida</taxon>
        <taxon>Asparagales</taxon>
        <taxon>Orchidaceae</taxon>
        <taxon>Epidendroideae</taxon>
        <taxon>Malaxideae</taxon>
        <taxon>Dendrobiinae</taxon>
        <taxon>Dendrobium</taxon>
    </lineage>
</organism>
<keyword evidence="2" id="KW-1185">Reference proteome</keyword>
<reference evidence="1 2" key="1">
    <citation type="journal article" date="2016" name="Sci. Rep.">
        <title>The Dendrobium catenatum Lindl. genome sequence provides insights into polysaccharide synthase, floral development and adaptive evolution.</title>
        <authorList>
            <person name="Zhang G.Q."/>
            <person name="Xu Q."/>
            <person name="Bian C."/>
            <person name="Tsai W.C."/>
            <person name="Yeh C.M."/>
            <person name="Liu K.W."/>
            <person name="Yoshida K."/>
            <person name="Zhang L.S."/>
            <person name="Chang S.B."/>
            <person name="Chen F."/>
            <person name="Shi Y."/>
            <person name="Su Y.Y."/>
            <person name="Zhang Y.Q."/>
            <person name="Chen L.J."/>
            <person name="Yin Y."/>
            <person name="Lin M."/>
            <person name="Huang H."/>
            <person name="Deng H."/>
            <person name="Wang Z.W."/>
            <person name="Zhu S.L."/>
            <person name="Zhao X."/>
            <person name="Deng C."/>
            <person name="Niu S.C."/>
            <person name="Huang J."/>
            <person name="Wang M."/>
            <person name="Liu G.H."/>
            <person name="Yang H.J."/>
            <person name="Xiao X.J."/>
            <person name="Hsiao Y.Y."/>
            <person name="Wu W.L."/>
            <person name="Chen Y.Y."/>
            <person name="Mitsuda N."/>
            <person name="Ohme-Takagi M."/>
            <person name="Luo Y.B."/>
            <person name="Van de Peer Y."/>
            <person name="Liu Z.J."/>
        </authorList>
    </citation>
    <scope>NUCLEOTIDE SEQUENCE [LARGE SCALE GENOMIC DNA]</scope>
    <source>
        <tissue evidence="1">The whole plant</tissue>
    </source>
</reference>
<accession>A0A2I0XBG1</accession>
<name>A0A2I0XBG1_9ASPA</name>